<dbReference type="InterPro" id="IPR036116">
    <property type="entry name" value="FN3_sf"/>
</dbReference>
<dbReference type="InterPro" id="IPR013783">
    <property type="entry name" value="Ig-like_fold"/>
</dbReference>
<accession>A0A5D3WGC5</accession>
<dbReference type="Gene3D" id="2.60.40.10">
    <property type="entry name" value="Immunoglobulins"/>
    <property type="match status" value="2"/>
</dbReference>
<dbReference type="Proteomes" id="UP000324159">
    <property type="component" value="Unassembled WGS sequence"/>
</dbReference>
<gene>
    <name evidence="2" type="ORF">EDC39_11021</name>
</gene>
<evidence type="ECO:0000259" key="1">
    <source>
        <dbReference type="PROSITE" id="PS50853"/>
    </source>
</evidence>
<proteinExistence type="predicted"/>
<dbReference type="CDD" id="cd00063">
    <property type="entry name" value="FN3"/>
    <property type="match status" value="2"/>
</dbReference>
<organism evidence="2 3">
    <name type="scientific">Geothermobacter ehrlichii</name>
    <dbReference type="NCBI Taxonomy" id="213224"/>
    <lineage>
        <taxon>Bacteria</taxon>
        <taxon>Pseudomonadati</taxon>
        <taxon>Thermodesulfobacteriota</taxon>
        <taxon>Desulfuromonadia</taxon>
        <taxon>Desulfuromonadales</taxon>
        <taxon>Geothermobacteraceae</taxon>
        <taxon>Geothermobacter</taxon>
    </lineage>
</organism>
<protein>
    <recommendedName>
        <fullName evidence="1">Fibronectin type-III domain-containing protein</fullName>
    </recommendedName>
</protein>
<dbReference type="PROSITE" id="PS51257">
    <property type="entry name" value="PROKAR_LIPOPROTEIN"/>
    <property type="match status" value="1"/>
</dbReference>
<dbReference type="SMART" id="SM00060">
    <property type="entry name" value="FN3"/>
    <property type="match status" value="2"/>
</dbReference>
<reference evidence="2 3" key="1">
    <citation type="submission" date="2019-07" db="EMBL/GenBank/DDBJ databases">
        <title>Genomic Encyclopedia of Type Strains, Phase IV (KMG-IV): sequencing the most valuable type-strain genomes for metagenomic binning, comparative biology and taxonomic classification.</title>
        <authorList>
            <person name="Goeker M."/>
        </authorList>
    </citation>
    <scope>NUCLEOTIDE SEQUENCE [LARGE SCALE GENOMIC DNA]</scope>
    <source>
        <strain evidence="2 3">SS015</strain>
    </source>
</reference>
<evidence type="ECO:0000313" key="2">
    <source>
        <dbReference type="EMBL" id="TYO97481.1"/>
    </source>
</evidence>
<sequence length="244" mass="27323">MRRLAVLGLLMLLTACGHKGPVRPLGQPLPDGVRQLQLEQFGDGLLLSWLPPKANQDGSPLAPIRHYAVYRQQFDPADDCPDCRPPRQPIARIRPEQATSPSGRIHFFDNRGLQPESGYRYRVVAVSRSRQPGLPAQTQRVFLPSPPAPGQLQGESLERLNRLRWQPPTAEGFELLGYLVYRGVANRPAGFTPLNAEPLNEARYDDFDLTPGVRYRYRVRALYRLRGQKVVSGASDALTLTARP</sequence>
<dbReference type="EMBL" id="VNIB01000010">
    <property type="protein sequence ID" value="TYO97481.1"/>
    <property type="molecule type" value="Genomic_DNA"/>
</dbReference>
<dbReference type="SUPFAM" id="SSF49265">
    <property type="entry name" value="Fibronectin type III"/>
    <property type="match status" value="1"/>
</dbReference>
<dbReference type="AlphaFoldDB" id="A0A5D3WGC5"/>
<name>A0A5D3WGC5_9BACT</name>
<feature type="domain" description="Fibronectin type-III" evidence="1">
    <location>
        <begin position="146"/>
        <end position="244"/>
    </location>
</feature>
<dbReference type="PROSITE" id="PS50853">
    <property type="entry name" value="FN3"/>
    <property type="match status" value="1"/>
</dbReference>
<keyword evidence="3" id="KW-1185">Reference proteome</keyword>
<evidence type="ECO:0000313" key="3">
    <source>
        <dbReference type="Proteomes" id="UP000324159"/>
    </source>
</evidence>
<comment type="caution">
    <text evidence="2">The sequence shown here is derived from an EMBL/GenBank/DDBJ whole genome shotgun (WGS) entry which is preliminary data.</text>
</comment>
<dbReference type="InterPro" id="IPR003961">
    <property type="entry name" value="FN3_dom"/>
</dbReference>